<comment type="subcellular location">
    <subcellularLocation>
        <location evidence="1">Cell membrane</location>
        <topology evidence="1">Multi-pass membrane protein</topology>
    </subcellularLocation>
</comment>
<dbReference type="Gene3D" id="1.20.1630.10">
    <property type="entry name" value="Formate dehydrogenase/DMSO reductase domain"/>
    <property type="match status" value="1"/>
</dbReference>
<dbReference type="RefSeq" id="WP_145860420.1">
    <property type="nucleotide sequence ID" value="NZ_RPFW01000008.1"/>
</dbReference>
<feature type="transmembrane region" description="Helical" evidence="8">
    <location>
        <begin position="147"/>
        <end position="167"/>
    </location>
</feature>
<accession>A0A6P2BNT5</accession>
<evidence type="ECO:0000313" key="10">
    <source>
        <dbReference type="Proteomes" id="UP000460272"/>
    </source>
</evidence>
<feature type="transmembrane region" description="Helical" evidence="8">
    <location>
        <begin position="120"/>
        <end position="140"/>
    </location>
</feature>
<dbReference type="AlphaFoldDB" id="A0A6P2BNT5"/>
<comment type="similarity">
    <text evidence="2">Belongs to the NrfD family.</text>
</comment>
<evidence type="ECO:0000313" key="9">
    <source>
        <dbReference type="EMBL" id="TVZ00729.1"/>
    </source>
</evidence>
<keyword evidence="5 8" id="KW-1133">Transmembrane helix</keyword>
<sequence length="335" mass="34200">MSGVAQRSGVRRWRGGRRGERPMVPKAEFTSYYGKPVLNPPVWEAREIAGYFFLGGLAGGSSLLAAGADLTGRPGLARTAKTGALAAGLVSVVALVHDLGRPARFFNMMRVFKVTSPMSVGSWLLGGYLPAAGVAAVCALTGRLPRVGATATAGAALLGPGVAAYTAVLIGDTAVPAWHDGYPEMPFVFAGSAAMAAGGLGLLAARSDESEPARNLALAGQVMEMLAFERMTHRIGMIAEPYHSGRGGAYIRAGQVLGAIGATGAALSGTPLVPAGVPRRVVAAVSGAALMAASAATRFGVFHAGMASARDPKYTLVPQRERLAKRGSAHAVPPA</sequence>
<evidence type="ECO:0000256" key="8">
    <source>
        <dbReference type="SAM" id="Phobius"/>
    </source>
</evidence>
<organism evidence="9 10">
    <name type="scientific">Trebonia kvetii</name>
    <dbReference type="NCBI Taxonomy" id="2480626"/>
    <lineage>
        <taxon>Bacteria</taxon>
        <taxon>Bacillati</taxon>
        <taxon>Actinomycetota</taxon>
        <taxon>Actinomycetes</taxon>
        <taxon>Streptosporangiales</taxon>
        <taxon>Treboniaceae</taxon>
        <taxon>Trebonia</taxon>
    </lineage>
</organism>
<dbReference type="PANTHER" id="PTHR34856:SF2">
    <property type="entry name" value="PROTEIN NRFD"/>
    <property type="match status" value="1"/>
</dbReference>
<evidence type="ECO:0000256" key="7">
    <source>
        <dbReference type="SAM" id="MobiDB-lite"/>
    </source>
</evidence>
<feature type="transmembrane region" description="Helical" evidence="8">
    <location>
        <begin position="48"/>
        <end position="70"/>
    </location>
</feature>
<feature type="transmembrane region" description="Helical" evidence="8">
    <location>
        <begin position="82"/>
        <end position="100"/>
    </location>
</feature>
<dbReference type="EMBL" id="RPFW01000008">
    <property type="protein sequence ID" value="TVZ00729.1"/>
    <property type="molecule type" value="Genomic_DNA"/>
</dbReference>
<evidence type="ECO:0000256" key="3">
    <source>
        <dbReference type="ARBA" id="ARBA00022475"/>
    </source>
</evidence>
<keyword evidence="6 8" id="KW-0472">Membrane</keyword>
<dbReference type="Proteomes" id="UP000460272">
    <property type="component" value="Unassembled WGS sequence"/>
</dbReference>
<dbReference type="PANTHER" id="PTHR34856">
    <property type="entry name" value="PROTEIN NRFD"/>
    <property type="match status" value="1"/>
</dbReference>
<gene>
    <name evidence="9" type="ORF">EAS64_35840</name>
</gene>
<dbReference type="InterPro" id="IPR005614">
    <property type="entry name" value="NrfD-like"/>
</dbReference>
<evidence type="ECO:0000256" key="5">
    <source>
        <dbReference type="ARBA" id="ARBA00022989"/>
    </source>
</evidence>
<dbReference type="GO" id="GO:0005886">
    <property type="term" value="C:plasma membrane"/>
    <property type="evidence" value="ECO:0007669"/>
    <property type="project" value="UniProtKB-SubCell"/>
</dbReference>
<proteinExistence type="inferred from homology"/>
<name>A0A6P2BNT5_9ACTN</name>
<dbReference type="InterPro" id="IPR052049">
    <property type="entry name" value="Electron_transfer_protein"/>
</dbReference>
<keyword evidence="4 8" id="KW-0812">Transmembrane</keyword>
<dbReference type="Pfam" id="PF03916">
    <property type="entry name" value="NrfD"/>
    <property type="match status" value="1"/>
</dbReference>
<dbReference type="OrthoDB" id="112837at2"/>
<keyword evidence="10" id="KW-1185">Reference proteome</keyword>
<evidence type="ECO:0000256" key="2">
    <source>
        <dbReference type="ARBA" id="ARBA00008929"/>
    </source>
</evidence>
<feature type="transmembrane region" description="Helical" evidence="8">
    <location>
        <begin position="187"/>
        <end position="205"/>
    </location>
</feature>
<keyword evidence="3" id="KW-1003">Cell membrane</keyword>
<feature type="region of interest" description="Disordered" evidence="7">
    <location>
        <begin position="1"/>
        <end position="22"/>
    </location>
</feature>
<evidence type="ECO:0000256" key="1">
    <source>
        <dbReference type="ARBA" id="ARBA00004651"/>
    </source>
</evidence>
<protein>
    <submittedName>
        <fullName evidence="9">Polysulfide reductase</fullName>
    </submittedName>
</protein>
<evidence type="ECO:0000256" key="6">
    <source>
        <dbReference type="ARBA" id="ARBA00023136"/>
    </source>
</evidence>
<evidence type="ECO:0000256" key="4">
    <source>
        <dbReference type="ARBA" id="ARBA00022692"/>
    </source>
</evidence>
<reference evidence="9 10" key="1">
    <citation type="submission" date="2018-11" db="EMBL/GenBank/DDBJ databases">
        <title>Trebonia kvetii gen.nov., sp.nov., a novel acidophilic actinobacterium, and proposal of the new actinobacterial family Treboniaceae fam. nov.</title>
        <authorList>
            <person name="Rapoport D."/>
            <person name="Sagova-Mareckova M."/>
            <person name="Sedlacek I."/>
            <person name="Provaznik J."/>
            <person name="Kralova S."/>
            <person name="Pavlinic D."/>
            <person name="Benes V."/>
            <person name="Kopecky J."/>
        </authorList>
    </citation>
    <scope>NUCLEOTIDE SEQUENCE [LARGE SCALE GENOMIC DNA]</scope>
    <source>
        <strain evidence="9 10">15Tr583</strain>
    </source>
</reference>
<comment type="caution">
    <text evidence="9">The sequence shown here is derived from an EMBL/GenBank/DDBJ whole genome shotgun (WGS) entry which is preliminary data.</text>
</comment>